<gene>
    <name evidence="6" type="ORF">H3Bulk42618_000002</name>
</gene>
<evidence type="ECO:0000256" key="3">
    <source>
        <dbReference type="ARBA" id="ARBA00022741"/>
    </source>
</evidence>
<organism evidence="6">
    <name type="scientific">Riboviria sp</name>
    <dbReference type="NCBI Taxonomy" id="2585031"/>
    <lineage>
        <taxon>Viruses</taxon>
        <taxon>Riboviria</taxon>
    </lineage>
</organism>
<dbReference type="Pfam" id="PF02123">
    <property type="entry name" value="RdRP_4"/>
    <property type="match status" value="1"/>
</dbReference>
<comment type="catalytic activity">
    <reaction evidence="4 5">
        <text>RNA(n) + a ribonucleoside 5'-triphosphate = RNA(n+1) + diphosphate</text>
        <dbReference type="Rhea" id="RHEA:21248"/>
        <dbReference type="Rhea" id="RHEA-COMP:14527"/>
        <dbReference type="Rhea" id="RHEA-COMP:17342"/>
        <dbReference type="ChEBI" id="CHEBI:33019"/>
        <dbReference type="ChEBI" id="CHEBI:61557"/>
        <dbReference type="ChEBI" id="CHEBI:140395"/>
        <dbReference type="EC" id="2.7.7.48"/>
    </reaction>
</comment>
<dbReference type="EMBL" id="MN033102">
    <property type="protein sequence ID" value="QDH87030.1"/>
    <property type="molecule type" value="Genomic_DNA"/>
</dbReference>
<evidence type="ECO:0000256" key="5">
    <source>
        <dbReference type="RuleBase" id="RU364050"/>
    </source>
</evidence>
<name>A0A514D094_9VIRU</name>
<dbReference type="SUPFAM" id="SSF56672">
    <property type="entry name" value="DNA/RNA polymerases"/>
    <property type="match status" value="1"/>
</dbReference>
<dbReference type="InterPro" id="IPR001795">
    <property type="entry name" value="RNA-dir_pol_luteovirus"/>
</dbReference>
<protein>
    <recommendedName>
        <fullName evidence="5">RNA-directed RNA polymerase</fullName>
        <ecNumber evidence="5">2.7.7.48</ecNumber>
    </recommendedName>
</protein>
<evidence type="ECO:0000256" key="4">
    <source>
        <dbReference type="ARBA" id="ARBA00048744"/>
    </source>
</evidence>
<keyword evidence="2 5" id="KW-0548">Nucleotidyltransferase</keyword>
<proteinExistence type="predicted"/>
<dbReference type="EC" id="2.7.7.48" evidence="5"/>
<keyword evidence="1 5" id="KW-0808">Transferase</keyword>
<dbReference type="GO" id="GO:0006351">
    <property type="term" value="P:DNA-templated transcription"/>
    <property type="evidence" value="ECO:0007669"/>
    <property type="project" value="InterPro"/>
</dbReference>
<keyword evidence="5 6" id="KW-0696">RNA-directed RNA polymerase</keyword>
<accession>A0A514D094</accession>
<dbReference type="InterPro" id="IPR043502">
    <property type="entry name" value="DNA/RNA_pol_sf"/>
</dbReference>
<reference evidence="6" key="1">
    <citation type="submission" date="2019-05" db="EMBL/GenBank/DDBJ databases">
        <title>Metatranscriptomic reconstruction reveals RNA viruses with the potential to shape carbon cycling in soil.</title>
        <authorList>
            <person name="Starr E.P."/>
            <person name="Nuccio E."/>
            <person name="Pett-Ridge J."/>
            <person name="Banfield J.F."/>
            <person name="Firestone M.K."/>
        </authorList>
    </citation>
    <scope>NUCLEOTIDE SEQUENCE</scope>
    <source>
        <strain evidence="6">H3_Bulk_42_scaffold_618</strain>
    </source>
</reference>
<dbReference type="GO" id="GO:0003723">
    <property type="term" value="F:RNA binding"/>
    <property type="evidence" value="ECO:0007669"/>
    <property type="project" value="InterPro"/>
</dbReference>
<dbReference type="PRINTS" id="PR00914">
    <property type="entry name" value="LVIRUSRNAPOL"/>
</dbReference>
<evidence type="ECO:0000256" key="2">
    <source>
        <dbReference type="ARBA" id="ARBA00022695"/>
    </source>
</evidence>
<keyword evidence="3 5" id="KW-0547">Nucleotide-binding</keyword>
<dbReference type="GO" id="GO:0000166">
    <property type="term" value="F:nucleotide binding"/>
    <property type="evidence" value="ECO:0007669"/>
    <property type="project" value="UniProtKB-KW"/>
</dbReference>
<sequence>MSPVELIDNGIRFPVRLFIKEEPHKRSKIESGKLRLISGVSLPDQIKERLLGGKQNDAEIDHWRTCTSRPGIGLDDDSLRGMSVVFQEMLAHGPVCSMDIKGWDWSVQEWELFMDAEARRRLMRADKGSCVDFFLRAQAYCVSRSVYVMPNGDMIAQLTPGVQLSGSYWTSSTNSRMRAGASLVARQMAGHPVGPTIHATMGDDSVERHLEGVKEALERLGHDVKDVKIGYQLSDIEFCSHAWRSDGLAIPLSAYKTLYRYLSHPPTSASYLDWYSQLSWVLRHFPRWRQYREMCYARAERAIKSYENGSQ</sequence>
<keyword evidence="5" id="KW-0693">Viral RNA replication</keyword>
<evidence type="ECO:0000313" key="6">
    <source>
        <dbReference type="EMBL" id="QDH87030.1"/>
    </source>
</evidence>
<evidence type="ECO:0000256" key="1">
    <source>
        <dbReference type="ARBA" id="ARBA00022679"/>
    </source>
</evidence>
<dbReference type="GO" id="GO:0003968">
    <property type="term" value="F:RNA-directed RNA polymerase activity"/>
    <property type="evidence" value="ECO:0007669"/>
    <property type="project" value="UniProtKB-KW"/>
</dbReference>